<keyword evidence="2" id="KW-1133">Transmembrane helix</keyword>
<organism evidence="4">
    <name type="scientific">Isoptericola variabilis (strain 225)</name>
    <dbReference type="NCBI Taxonomy" id="743718"/>
    <lineage>
        <taxon>Bacteria</taxon>
        <taxon>Bacillati</taxon>
        <taxon>Actinomycetota</taxon>
        <taxon>Actinomycetes</taxon>
        <taxon>Micrococcales</taxon>
        <taxon>Promicromonosporaceae</taxon>
        <taxon>Isoptericola</taxon>
    </lineage>
</organism>
<feature type="transmembrane region" description="Helical" evidence="2">
    <location>
        <begin position="30"/>
        <end position="53"/>
    </location>
</feature>
<protein>
    <submittedName>
        <fullName evidence="3">Uncharacterized protein</fullName>
    </submittedName>
</protein>
<name>F6FPN8_ISOV2</name>
<dbReference type="HOGENOM" id="CLU_2879862_0_0_11"/>
<keyword evidence="2" id="KW-0812">Transmembrane</keyword>
<reference evidence="3 4" key="1">
    <citation type="submission" date="2011-05" db="EMBL/GenBank/DDBJ databases">
        <title>Complete sequence of Isoptericola variabilis 225.</title>
        <authorList>
            <consortium name="US DOE Joint Genome Institute"/>
            <person name="Lucas S."/>
            <person name="Han J."/>
            <person name="Lapidus A."/>
            <person name="Cheng J.-F."/>
            <person name="Goodwin L."/>
            <person name="Pitluck S."/>
            <person name="Peters L."/>
            <person name="Mikhailova N."/>
            <person name="Zeytun A."/>
            <person name="Han C."/>
            <person name="Tapia R."/>
            <person name="Land M."/>
            <person name="Hauser L."/>
            <person name="Kyrpides N."/>
            <person name="Ivanova N."/>
            <person name="Pagani I."/>
            <person name="Siebers A."/>
            <person name="Allgaier M."/>
            <person name="Thelen M."/>
            <person name="Hugenholtz P."/>
            <person name="Gladden J."/>
            <person name="Woyke T."/>
        </authorList>
    </citation>
    <scope>NUCLEOTIDE SEQUENCE [LARGE SCALE GENOMIC DNA]</scope>
    <source>
        <strain evidence="4">225</strain>
    </source>
</reference>
<evidence type="ECO:0000313" key="3">
    <source>
        <dbReference type="EMBL" id="AEG44770.1"/>
    </source>
</evidence>
<keyword evidence="4" id="KW-1185">Reference proteome</keyword>
<feature type="region of interest" description="Disordered" evidence="1">
    <location>
        <begin position="1"/>
        <end position="20"/>
    </location>
</feature>
<dbReference type="KEGG" id="iva:Isova_2035"/>
<keyword evidence="2" id="KW-0472">Membrane</keyword>
<sequence length="63" mass="6658">MREDVAVDAPVRTPGAARPPRPLERVRRALAVPLLVLGSLLGAALVSALILAVDRLLPATLLR</sequence>
<evidence type="ECO:0000256" key="2">
    <source>
        <dbReference type="SAM" id="Phobius"/>
    </source>
</evidence>
<dbReference type="EMBL" id="CP002810">
    <property type="protein sequence ID" value="AEG44770.1"/>
    <property type="molecule type" value="Genomic_DNA"/>
</dbReference>
<gene>
    <name evidence="3" type="ordered locus">Isova_2035</name>
</gene>
<proteinExistence type="predicted"/>
<accession>F6FPN8</accession>
<dbReference type="Proteomes" id="UP000009236">
    <property type="component" value="Chromosome"/>
</dbReference>
<evidence type="ECO:0000313" key="4">
    <source>
        <dbReference type="Proteomes" id="UP000009236"/>
    </source>
</evidence>
<evidence type="ECO:0000256" key="1">
    <source>
        <dbReference type="SAM" id="MobiDB-lite"/>
    </source>
</evidence>
<dbReference type="AlphaFoldDB" id="F6FPN8"/>